<accession>K9URM1</accession>
<dbReference type="Pfam" id="PF12900">
    <property type="entry name" value="Pyridox_ox_2"/>
    <property type="match status" value="1"/>
</dbReference>
<dbReference type="Gene3D" id="2.30.110.10">
    <property type="entry name" value="Electron Transport, Fmn-binding Protein, Chain A"/>
    <property type="match status" value="1"/>
</dbReference>
<evidence type="ECO:0000313" key="2">
    <source>
        <dbReference type="Proteomes" id="UP000010366"/>
    </source>
</evidence>
<dbReference type="eggNOG" id="COG3467">
    <property type="taxonomic scope" value="Bacteria"/>
</dbReference>
<dbReference type="InterPro" id="IPR012349">
    <property type="entry name" value="Split_barrel_FMN-bd"/>
</dbReference>
<evidence type="ECO:0000313" key="1">
    <source>
        <dbReference type="EMBL" id="AFY96909.1"/>
    </source>
</evidence>
<dbReference type="Proteomes" id="UP000010366">
    <property type="component" value="Plasmid pCHA6605.01"/>
</dbReference>
<dbReference type="AlphaFoldDB" id="K9URM1"/>
<dbReference type="SUPFAM" id="SSF50475">
    <property type="entry name" value="FMN-binding split barrel"/>
    <property type="match status" value="1"/>
</dbReference>
<dbReference type="KEGG" id="cmp:Cha6605_6070"/>
<name>K9URM1_CHAP6</name>
<geneLocation type="plasmid" evidence="1 2">
    <name>pCHA6605.01</name>
</geneLocation>
<proteinExistence type="predicted"/>
<dbReference type="EMBL" id="CP003601">
    <property type="protein sequence ID" value="AFY96909.1"/>
    <property type="molecule type" value="Genomic_DNA"/>
</dbReference>
<dbReference type="InterPro" id="IPR024747">
    <property type="entry name" value="Pyridox_Oxase-rel"/>
</dbReference>
<dbReference type="OrthoDB" id="8137294at2"/>
<sequence>MLNIDEMSLKDSRKLLHQVGYGHLAFIYEGKPYAMPMHYYLEDSDIYLFTTEGIKTYGMDANPEICLQVEEVHGSLHWRSVMVNGRAERLTDRQDIERVTKLIKEQNPTLTPAINRTWIDTWGRADVVVIYRISHYEMSGRMTDGVNSQQAIKIPREIHTSST</sequence>
<organism evidence="1 2">
    <name type="scientific">Chamaesiphon minutus (strain ATCC 27169 / PCC 6605)</name>
    <dbReference type="NCBI Taxonomy" id="1173020"/>
    <lineage>
        <taxon>Bacteria</taxon>
        <taxon>Bacillati</taxon>
        <taxon>Cyanobacteriota</taxon>
        <taxon>Cyanophyceae</taxon>
        <taxon>Gomontiellales</taxon>
        <taxon>Chamaesiphonaceae</taxon>
        <taxon>Chamaesiphon</taxon>
    </lineage>
</organism>
<keyword evidence="1" id="KW-0614">Plasmid</keyword>
<keyword evidence="2" id="KW-1185">Reference proteome</keyword>
<dbReference type="RefSeq" id="WP_015328797.1">
    <property type="nucleotide sequence ID" value="NC_020053.1"/>
</dbReference>
<dbReference type="HOGENOM" id="CLU_067890_3_1_3"/>
<gene>
    <name evidence="1" type="ORF">Cha6605_6070</name>
</gene>
<protein>
    <submittedName>
        <fullName evidence="1">Putative flavin-nucleotide-binding protein</fullName>
    </submittedName>
</protein>
<reference evidence="1 2" key="1">
    <citation type="submission" date="2012-05" db="EMBL/GenBank/DDBJ databases">
        <title>Noncontiguous Finished plasmid 1 of genome of Chamaesiphon sp. PCC 6605.</title>
        <authorList>
            <consortium name="US DOE Joint Genome Institute"/>
            <person name="Gugger M."/>
            <person name="Coursin T."/>
            <person name="Rippka R."/>
            <person name="Tandeau De Marsac N."/>
            <person name="Huntemann M."/>
            <person name="Wei C.-L."/>
            <person name="Han J."/>
            <person name="Detter J.C."/>
            <person name="Han C."/>
            <person name="Tapia R."/>
            <person name="Chen A."/>
            <person name="Kyrpides N."/>
            <person name="Mavromatis K."/>
            <person name="Markowitz V."/>
            <person name="Szeto E."/>
            <person name="Ivanova N."/>
            <person name="Pagani I."/>
            <person name="Pati A."/>
            <person name="Goodwin L."/>
            <person name="Nordberg H.P."/>
            <person name="Cantor M.N."/>
            <person name="Hua S.X."/>
            <person name="Woyke T."/>
            <person name="Kerfeld C.A."/>
        </authorList>
    </citation>
    <scope>NUCLEOTIDE SEQUENCE [LARGE SCALE GENOMIC DNA]</scope>
    <source>
        <strain evidence="2">ATCC 27169 / PCC 6605</strain>
        <plasmid evidence="2">Plasmid pCHA6605.01</plasmid>
    </source>
</reference>